<gene>
    <name evidence="3" type="ORF">QVD17_33767</name>
</gene>
<dbReference type="PANTHER" id="PTHR34060:SF1">
    <property type="entry name" value="POLYKETIDE CYCLASE _ DEHYDRASE AND LIPID TRANSPORT PROTEIN"/>
    <property type="match status" value="1"/>
</dbReference>
<evidence type="ECO:0000313" key="4">
    <source>
        <dbReference type="Proteomes" id="UP001229421"/>
    </source>
</evidence>
<dbReference type="Proteomes" id="UP001229421">
    <property type="component" value="Unassembled WGS sequence"/>
</dbReference>
<accession>A0AAD8K1B8</accession>
<keyword evidence="4" id="KW-1185">Reference proteome</keyword>
<comment type="caution">
    <text evidence="3">The sequence shown here is derived from an EMBL/GenBank/DDBJ whole genome shotgun (WGS) entry which is preliminary data.</text>
</comment>
<dbReference type="CDD" id="cd08866">
    <property type="entry name" value="SRPBCC_11"/>
    <property type="match status" value="1"/>
</dbReference>
<dbReference type="EMBL" id="JAUHHV010000009">
    <property type="protein sequence ID" value="KAK1412482.1"/>
    <property type="molecule type" value="Genomic_DNA"/>
</dbReference>
<reference evidence="3" key="1">
    <citation type="journal article" date="2023" name="bioRxiv">
        <title>Improved chromosome-level genome assembly for marigold (Tagetes erecta).</title>
        <authorList>
            <person name="Jiang F."/>
            <person name="Yuan L."/>
            <person name="Wang S."/>
            <person name="Wang H."/>
            <person name="Xu D."/>
            <person name="Wang A."/>
            <person name="Fan W."/>
        </authorList>
    </citation>
    <scope>NUCLEOTIDE SEQUENCE</scope>
    <source>
        <strain evidence="3">WSJ</strain>
        <tissue evidence="3">Leaf</tissue>
    </source>
</reference>
<dbReference type="Pfam" id="PF03364">
    <property type="entry name" value="Polyketide_cyc"/>
    <property type="match status" value="1"/>
</dbReference>
<dbReference type="SUPFAM" id="SSF55961">
    <property type="entry name" value="Bet v1-like"/>
    <property type="match status" value="1"/>
</dbReference>
<evidence type="ECO:0000259" key="2">
    <source>
        <dbReference type="Pfam" id="PF03364"/>
    </source>
</evidence>
<feature type="region of interest" description="Disordered" evidence="1">
    <location>
        <begin position="157"/>
        <end position="184"/>
    </location>
</feature>
<evidence type="ECO:0000256" key="1">
    <source>
        <dbReference type="SAM" id="MobiDB-lite"/>
    </source>
</evidence>
<organism evidence="3 4">
    <name type="scientific">Tagetes erecta</name>
    <name type="common">African marigold</name>
    <dbReference type="NCBI Taxonomy" id="13708"/>
    <lineage>
        <taxon>Eukaryota</taxon>
        <taxon>Viridiplantae</taxon>
        <taxon>Streptophyta</taxon>
        <taxon>Embryophyta</taxon>
        <taxon>Tracheophyta</taxon>
        <taxon>Spermatophyta</taxon>
        <taxon>Magnoliopsida</taxon>
        <taxon>eudicotyledons</taxon>
        <taxon>Gunneridae</taxon>
        <taxon>Pentapetalae</taxon>
        <taxon>asterids</taxon>
        <taxon>campanulids</taxon>
        <taxon>Asterales</taxon>
        <taxon>Asteraceae</taxon>
        <taxon>Asteroideae</taxon>
        <taxon>Heliantheae alliance</taxon>
        <taxon>Tageteae</taxon>
        <taxon>Tagetes</taxon>
    </lineage>
</organism>
<name>A0AAD8K1B8_TARER</name>
<protein>
    <recommendedName>
        <fullName evidence="2">Coenzyme Q-binding protein COQ10 START domain-containing protein</fullName>
    </recommendedName>
</protein>
<dbReference type="AlphaFoldDB" id="A0AAD8K1B8"/>
<sequence>MLVGKENRVTRSQPENKRKNIKISGKKKQPYKIQLNDETFCDDHGLEHGLDPDSNQISMNRIMILAPDDLQPYELSRDEKTVPRGSYRMAIHSLPITPIDAAITLSDGVYTHNFAATITYPPIYANKSPPLSLAFGTTFATSIPQFQSFAASFSNNTGNGGDLQQLPEPEQEPEPERNSGDVDGIEVEIEKVSNNRRRIRSKVAIDASLQTIWGILTDYERLADIIPSLVVSEVLDKRKNFARLLQIGQQNLAFGLKFSAKGVVDCYEQEFEVVPYGLKREIEFKMIEGDFEVFEGKWSIEQYEQSGFVSGQQYDTILLYTVEVEPKMWLPVQLVEGRISREIQMNLFSIREEARKISDSVSSG</sequence>
<dbReference type="InterPro" id="IPR005031">
    <property type="entry name" value="COQ10_START"/>
</dbReference>
<evidence type="ECO:0000313" key="3">
    <source>
        <dbReference type="EMBL" id="KAK1412482.1"/>
    </source>
</evidence>
<feature type="domain" description="Coenzyme Q-binding protein COQ10 START" evidence="2">
    <location>
        <begin position="205"/>
        <end position="346"/>
    </location>
</feature>
<dbReference type="InterPro" id="IPR023393">
    <property type="entry name" value="START-like_dom_sf"/>
</dbReference>
<dbReference type="Gene3D" id="3.30.530.20">
    <property type="match status" value="1"/>
</dbReference>
<proteinExistence type="predicted"/>
<dbReference type="PANTHER" id="PTHR34060">
    <property type="entry name" value="POLYKETIDE CYCLASE / DEHYDRASE AND LIPID TRANSPORT PROTEIN"/>
    <property type="match status" value="1"/>
</dbReference>